<keyword evidence="3" id="KW-1185">Reference proteome</keyword>
<feature type="region of interest" description="Disordered" evidence="1">
    <location>
        <begin position="1"/>
        <end position="20"/>
    </location>
</feature>
<evidence type="ECO:0000256" key="1">
    <source>
        <dbReference type="SAM" id="MobiDB-lite"/>
    </source>
</evidence>
<reference evidence="2 3" key="1">
    <citation type="journal article" date="2018" name="Front. Plant Sci.">
        <title>Red Clover (Trifolium pratense) and Zigzag Clover (T. medium) - A Picture of Genomic Similarities and Differences.</title>
        <authorList>
            <person name="Dluhosova J."/>
            <person name="Istvanek J."/>
            <person name="Nedelnik J."/>
            <person name="Repkova J."/>
        </authorList>
    </citation>
    <scope>NUCLEOTIDE SEQUENCE [LARGE SCALE GENOMIC DNA]</scope>
    <source>
        <strain evidence="3">cv. 10/8</strain>
        <tissue evidence="2">Leaf</tissue>
    </source>
</reference>
<dbReference type="EMBL" id="LXQA011259780">
    <property type="protein sequence ID" value="MCI90995.1"/>
    <property type="molecule type" value="Genomic_DNA"/>
</dbReference>
<dbReference type="AlphaFoldDB" id="A0A392VWD6"/>
<feature type="non-terminal residue" evidence="2">
    <location>
        <position position="20"/>
    </location>
</feature>
<comment type="caution">
    <text evidence="2">The sequence shown here is derived from an EMBL/GenBank/DDBJ whole genome shotgun (WGS) entry which is preliminary data.</text>
</comment>
<organism evidence="2 3">
    <name type="scientific">Trifolium medium</name>
    <dbReference type="NCBI Taxonomy" id="97028"/>
    <lineage>
        <taxon>Eukaryota</taxon>
        <taxon>Viridiplantae</taxon>
        <taxon>Streptophyta</taxon>
        <taxon>Embryophyta</taxon>
        <taxon>Tracheophyta</taxon>
        <taxon>Spermatophyta</taxon>
        <taxon>Magnoliopsida</taxon>
        <taxon>eudicotyledons</taxon>
        <taxon>Gunneridae</taxon>
        <taxon>Pentapetalae</taxon>
        <taxon>rosids</taxon>
        <taxon>fabids</taxon>
        <taxon>Fabales</taxon>
        <taxon>Fabaceae</taxon>
        <taxon>Papilionoideae</taxon>
        <taxon>50 kb inversion clade</taxon>
        <taxon>NPAAA clade</taxon>
        <taxon>Hologalegina</taxon>
        <taxon>IRL clade</taxon>
        <taxon>Trifolieae</taxon>
        <taxon>Trifolium</taxon>
    </lineage>
</organism>
<evidence type="ECO:0000313" key="2">
    <source>
        <dbReference type="EMBL" id="MCI90995.1"/>
    </source>
</evidence>
<protein>
    <submittedName>
        <fullName evidence="2">Uncharacterized protein</fullName>
    </submittedName>
</protein>
<accession>A0A392VWD6</accession>
<dbReference type="Proteomes" id="UP000265520">
    <property type="component" value="Unassembled WGS sequence"/>
</dbReference>
<sequence length="20" mass="2008">MNATMGMARPSYGSCTGDGT</sequence>
<evidence type="ECO:0000313" key="3">
    <source>
        <dbReference type="Proteomes" id="UP000265520"/>
    </source>
</evidence>
<proteinExistence type="predicted"/>
<name>A0A392VWD6_9FABA</name>